<reference evidence="2 3" key="1">
    <citation type="submission" date="2024-04" db="EMBL/GenBank/DDBJ databases">
        <title>Methanococcoides sp. LMO-2.</title>
        <authorList>
            <person name="Liang L."/>
        </authorList>
    </citation>
    <scope>NUCLEOTIDE SEQUENCE [LARGE SCALE GENOMIC DNA]</scope>
    <source>
        <strain evidence="2 3">LMO-2</strain>
    </source>
</reference>
<evidence type="ECO:0000313" key="2">
    <source>
        <dbReference type="EMBL" id="MEL4304310.1"/>
    </source>
</evidence>
<keyword evidence="1" id="KW-1133">Transmembrane helix</keyword>
<evidence type="ECO:0000256" key="1">
    <source>
        <dbReference type="SAM" id="Phobius"/>
    </source>
</evidence>
<feature type="transmembrane region" description="Helical" evidence="1">
    <location>
        <begin position="6"/>
        <end position="26"/>
    </location>
</feature>
<gene>
    <name evidence="2" type="ORF">WOA13_00465</name>
</gene>
<proteinExistence type="predicted"/>
<keyword evidence="1" id="KW-0812">Transmembrane</keyword>
<dbReference type="Proteomes" id="UP001396646">
    <property type="component" value="Unassembled WGS sequence"/>
</dbReference>
<feature type="transmembrane region" description="Helical" evidence="1">
    <location>
        <begin position="38"/>
        <end position="56"/>
    </location>
</feature>
<keyword evidence="3" id="KW-1185">Reference proteome</keyword>
<protein>
    <submittedName>
        <fullName evidence="2">Uncharacterized protein</fullName>
    </submittedName>
</protein>
<dbReference type="EMBL" id="JBCAUS010000002">
    <property type="protein sequence ID" value="MEL4304310.1"/>
    <property type="molecule type" value="Genomic_DNA"/>
</dbReference>
<name>A0ABU9KPJ6_9EURY</name>
<evidence type="ECO:0000313" key="3">
    <source>
        <dbReference type="Proteomes" id="UP001396646"/>
    </source>
</evidence>
<accession>A0ABU9KPJ6</accession>
<dbReference type="RefSeq" id="WP_342126040.1">
    <property type="nucleotide sequence ID" value="NZ_JBCAUS010000002.1"/>
</dbReference>
<keyword evidence="1" id="KW-0472">Membrane</keyword>
<comment type="caution">
    <text evidence="2">The sequence shown here is derived from an EMBL/GenBank/DDBJ whole genome shotgun (WGS) entry which is preliminary data.</text>
</comment>
<sequence>MNIKNLVIPIIISSVIIIATTGVLYFKDALKIIIGSPLTFLIETLGLFLLALAPIIHG</sequence>
<organism evidence="2 3">
    <name type="scientific">Methanococcoides cohabitans</name>
    <dbReference type="NCBI Taxonomy" id="3136559"/>
    <lineage>
        <taxon>Archaea</taxon>
        <taxon>Methanobacteriati</taxon>
        <taxon>Methanobacteriota</taxon>
        <taxon>Stenosarchaea group</taxon>
        <taxon>Methanomicrobia</taxon>
        <taxon>Methanosarcinales</taxon>
        <taxon>Methanosarcinaceae</taxon>
        <taxon>Methanococcoides</taxon>
    </lineage>
</organism>